<evidence type="ECO:0000313" key="2">
    <source>
        <dbReference type="Proteomes" id="UP000490060"/>
    </source>
</evidence>
<gene>
    <name evidence="1" type="ORF">TNO010_120258</name>
</gene>
<dbReference type="AlphaFoldDB" id="A0A2I2LDR8"/>
<dbReference type="Proteomes" id="UP000490060">
    <property type="component" value="Unassembled WGS sequence"/>
</dbReference>
<organism evidence="1 2">
    <name type="scientific">Tenacibaculum finnmarkense genomovar ulcerans</name>
    <dbReference type="NCBI Taxonomy" id="2781388"/>
    <lineage>
        <taxon>Bacteria</taxon>
        <taxon>Pseudomonadati</taxon>
        <taxon>Bacteroidota</taxon>
        <taxon>Flavobacteriia</taxon>
        <taxon>Flavobacteriales</taxon>
        <taxon>Flavobacteriaceae</taxon>
        <taxon>Tenacibaculum</taxon>
        <taxon>Tenacibaculum finnmarkense</taxon>
    </lineage>
</organism>
<dbReference type="EMBL" id="OENE01000004">
    <property type="protein sequence ID" value="SOS58452.1"/>
    <property type="molecule type" value="Genomic_DNA"/>
</dbReference>
<evidence type="ECO:0008006" key="3">
    <source>
        <dbReference type="Google" id="ProtNLM"/>
    </source>
</evidence>
<protein>
    <recommendedName>
        <fullName evidence="3">(2Fe-2S) ferredoxin domain-containing protein</fullName>
    </recommendedName>
</protein>
<dbReference type="Gene3D" id="3.40.30.10">
    <property type="entry name" value="Glutaredoxin"/>
    <property type="match status" value="1"/>
</dbReference>
<reference evidence="1 2" key="1">
    <citation type="submission" date="2017-11" db="EMBL/GenBank/DDBJ databases">
        <authorList>
            <person name="Duchaud E."/>
        </authorList>
    </citation>
    <scope>NUCLEOTIDE SEQUENCE [LARGE SCALE GENOMIC DNA]</scope>
    <source>
        <strain evidence="1 2">TNO010</strain>
    </source>
</reference>
<name>A0A2I2LDR8_9FLAO</name>
<evidence type="ECO:0000313" key="1">
    <source>
        <dbReference type="EMBL" id="SOS58452.1"/>
    </source>
</evidence>
<dbReference type="SUPFAM" id="SSF52833">
    <property type="entry name" value="Thioredoxin-like"/>
    <property type="match status" value="1"/>
</dbReference>
<dbReference type="Pfam" id="PF01257">
    <property type="entry name" value="2Fe-2S_thioredx"/>
    <property type="match status" value="1"/>
</dbReference>
<proteinExistence type="predicted"/>
<dbReference type="InterPro" id="IPR036249">
    <property type="entry name" value="Thioredoxin-like_sf"/>
</dbReference>
<dbReference type="GeneID" id="86818647"/>
<accession>A0A2I2LDR8</accession>
<sequence length="269" mass="30729">MGKNIANTTHTFLFCDGGSCQKAGSEQVTRAARAYLRNNNLWDKTHTIKTRCNGRCEDAPTCIVQPGEFWYKELTPEKITPIVKSHINNEPLNQEDETNLLYKKGWKEQISNNERAPIKPKPFELKNDAELGECFITKGFSSDQYLYPLFLYLLENPKGITLAMADKNPVSFEKINAVNYSDTHTLELKTETTIIKLTIAAVPKENKELQQSKISSTEYFHQKETALTGIRFKNKFGEILGKITFDSIENKAWEYCTKIQLQNTCLDLT</sequence>
<dbReference type="CDD" id="cd02980">
    <property type="entry name" value="TRX_Fd_family"/>
    <property type="match status" value="1"/>
</dbReference>
<dbReference type="RefSeq" id="WP_172504912.1">
    <property type="nucleotide sequence ID" value="NZ_JAJHTN010000002.1"/>
</dbReference>